<accession>A0ABP8HFL5</accession>
<comment type="caution">
    <text evidence="1">The sequence shown here is derived from an EMBL/GenBank/DDBJ whole genome shotgun (WGS) entry which is preliminary data.</text>
</comment>
<evidence type="ECO:0000313" key="1">
    <source>
        <dbReference type="EMBL" id="GAA4338709.1"/>
    </source>
</evidence>
<gene>
    <name evidence="1" type="ORF">GCM10023149_48860</name>
</gene>
<keyword evidence="2" id="KW-1185">Reference proteome</keyword>
<reference evidence="2" key="1">
    <citation type="journal article" date="2019" name="Int. J. Syst. Evol. Microbiol.">
        <title>The Global Catalogue of Microorganisms (GCM) 10K type strain sequencing project: providing services to taxonomists for standard genome sequencing and annotation.</title>
        <authorList>
            <consortium name="The Broad Institute Genomics Platform"/>
            <consortium name="The Broad Institute Genome Sequencing Center for Infectious Disease"/>
            <person name="Wu L."/>
            <person name="Ma J."/>
        </authorList>
    </citation>
    <scope>NUCLEOTIDE SEQUENCE [LARGE SCALE GENOMIC DNA]</scope>
    <source>
        <strain evidence="2">JCM 17705</strain>
    </source>
</reference>
<proteinExistence type="predicted"/>
<dbReference type="EMBL" id="BAABFT010000021">
    <property type="protein sequence ID" value="GAA4338709.1"/>
    <property type="molecule type" value="Genomic_DNA"/>
</dbReference>
<dbReference type="Proteomes" id="UP001500582">
    <property type="component" value="Unassembled WGS sequence"/>
</dbReference>
<organism evidence="1 2">
    <name type="scientific">Mucilaginibacter gynuensis</name>
    <dbReference type="NCBI Taxonomy" id="1302236"/>
    <lineage>
        <taxon>Bacteria</taxon>
        <taxon>Pseudomonadati</taxon>
        <taxon>Bacteroidota</taxon>
        <taxon>Sphingobacteriia</taxon>
        <taxon>Sphingobacteriales</taxon>
        <taxon>Sphingobacteriaceae</taxon>
        <taxon>Mucilaginibacter</taxon>
    </lineage>
</organism>
<sequence>MKIIVSNKQFAEFLSVQLNNCTTYFMWLDAEKKQLHIKTDQDDQDDPGEYIWIESFRDPESNYIEFTGDQLKKLKGFLKAIPHQPILIELKPDEKIKCTQFTAEF</sequence>
<evidence type="ECO:0000313" key="2">
    <source>
        <dbReference type="Proteomes" id="UP001500582"/>
    </source>
</evidence>
<name>A0ABP8HFL5_9SPHI</name>
<protein>
    <submittedName>
        <fullName evidence="1">Uncharacterized protein</fullName>
    </submittedName>
</protein>
<dbReference type="RefSeq" id="WP_345213837.1">
    <property type="nucleotide sequence ID" value="NZ_BAABFT010000021.1"/>
</dbReference>